<dbReference type="AlphaFoldDB" id="A0A926DRE1"/>
<dbReference type="Proteomes" id="UP000611762">
    <property type="component" value="Unassembled WGS sequence"/>
</dbReference>
<dbReference type="RefSeq" id="WP_249313896.1">
    <property type="nucleotide sequence ID" value="NZ_JACRSU010000014.1"/>
</dbReference>
<name>A0A926DRE1_9FIRM</name>
<evidence type="ECO:0000313" key="1">
    <source>
        <dbReference type="EMBL" id="MBC8541920.1"/>
    </source>
</evidence>
<reference evidence="1" key="1">
    <citation type="submission" date="2020-08" db="EMBL/GenBank/DDBJ databases">
        <title>Genome public.</title>
        <authorList>
            <person name="Liu C."/>
            <person name="Sun Q."/>
        </authorList>
    </citation>
    <scope>NUCLEOTIDE SEQUENCE</scope>
    <source>
        <strain evidence="1">H8</strain>
    </source>
</reference>
<dbReference type="PROSITE" id="PS51257">
    <property type="entry name" value="PROKAR_LIPOPROTEIN"/>
    <property type="match status" value="1"/>
</dbReference>
<proteinExistence type="predicted"/>
<keyword evidence="2" id="KW-1185">Reference proteome</keyword>
<comment type="caution">
    <text evidence="1">The sequence shown here is derived from an EMBL/GenBank/DDBJ whole genome shotgun (WGS) entry which is preliminary data.</text>
</comment>
<accession>A0A926DRE1</accession>
<gene>
    <name evidence="1" type="ORF">H8698_13185</name>
</gene>
<protein>
    <submittedName>
        <fullName evidence="1">Uncharacterized protein</fullName>
    </submittedName>
</protein>
<organism evidence="1 2">
    <name type="scientific">Congzhengia minquanensis</name>
    <dbReference type="NCBI Taxonomy" id="2763657"/>
    <lineage>
        <taxon>Bacteria</taxon>
        <taxon>Bacillati</taxon>
        <taxon>Bacillota</taxon>
        <taxon>Clostridia</taxon>
        <taxon>Eubacteriales</taxon>
        <taxon>Oscillospiraceae</taxon>
        <taxon>Congzhengia</taxon>
    </lineage>
</organism>
<dbReference type="EMBL" id="JACRSU010000014">
    <property type="protein sequence ID" value="MBC8541920.1"/>
    <property type="molecule type" value="Genomic_DNA"/>
</dbReference>
<sequence>MRGVDIVLKKIGLILLCCILFISCEKRPPDLEPKYLGQCGSAAYISVEDYLVPEDFIHEDMAKDIKKVLKKHKVKDGPIDEDTALDIAILVVKHHYREDFFQKRTVYRISPNSDDGVFWLLISQEVDRHRTQDPSIHMIAIHQMSGEVVAYQVTDDPR</sequence>
<evidence type="ECO:0000313" key="2">
    <source>
        <dbReference type="Proteomes" id="UP000611762"/>
    </source>
</evidence>